<evidence type="ECO:0000313" key="1">
    <source>
        <dbReference type="EMBL" id="KAJ8678493.1"/>
    </source>
</evidence>
<organism evidence="1 2">
    <name type="scientific">Eretmocerus hayati</name>
    <dbReference type="NCBI Taxonomy" id="131215"/>
    <lineage>
        <taxon>Eukaryota</taxon>
        <taxon>Metazoa</taxon>
        <taxon>Ecdysozoa</taxon>
        <taxon>Arthropoda</taxon>
        <taxon>Hexapoda</taxon>
        <taxon>Insecta</taxon>
        <taxon>Pterygota</taxon>
        <taxon>Neoptera</taxon>
        <taxon>Endopterygota</taxon>
        <taxon>Hymenoptera</taxon>
        <taxon>Apocrita</taxon>
        <taxon>Proctotrupomorpha</taxon>
        <taxon>Chalcidoidea</taxon>
        <taxon>Aphelinidae</taxon>
        <taxon>Aphelininae</taxon>
        <taxon>Eretmocerus</taxon>
    </lineage>
</organism>
<name>A0ACC2P5U8_9HYME</name>
<accession>A0ACC2P5U8</accession>
<sequence>MLWSKHTLNVTYQLLIRNYKSYKLKGIIVEGQLTELKMRRSNPIPAPWLGALLILSMKVLCQAYPDGRSFVEPGQLTDERSIDIAHESTPVQATLDKGLLTVPDHLLKRDVSLPLKSINYPQARNARETSSIDEGSEDPYLDHSVLDMKILDDLPASLEQTIEEDPKNNESKEDIVDVSECLTRISNALYSSEFWNGIAQRLAQSTLPESLRSYFGFPANDILQIGDDGARQKREAHEKSKCAEPAQSGSYVGQIVQQFIPATVPKEKQVEMQKCVGDATTELQNLLDQFKSTCDNIREGFSVGSPSKCSKCQESYALPAQPCQHVKPLPPPPCEHVKVPPPCQDAKVIQSAPVLIQTVMENPEQIMQIPEIIQSSVPCTQVSDSLDKLKNSMKKIFGLFQEYDSQSGELDCQEEESPKCCKRKKLQKIHKCLQSWKSRKSCKSCQYHDAGCDEYSAQQTPNTIVVNVPTSAIKGPPAIAYPQAPAVGYNNYSPGYPHERASQNHPQYPAPLQYAPYSGPLPSPIAEFNRYPETKPAPINVQPLIPAPPAPLPLVAPVSPPPIVVHPQINQKEYSQEKKEILPYASEGGAYSPKPEFKSPRYPLAVQESYQGPLSAPYQPQYATQLNNQYQKSPHQIEEYHPSPQQQPPCYQHAEGNDKLSKYSPDEHHSHRQKRSANAQYVPRCTHELSAPLQILQFQLPQDQISQLASSKFLNPASMTLSITPCPSCGAYVESIPQPASTGYPQETYAGTLTQTENPQIAAPTLNYQGSEVNPSPIGSPQLLNTAQNIYNDGTSQSVNNPIHSEQYLGSSASSADCTQNIPILALESDSTLDSKDLNDARNAQVAPTSLSSDGLSSNIDQVTQIGQYDSSQYATSGTSALPVSGDLKLPSQSQDTVLEQAGTIGAGQLLSQNQILPGLDTLSSTTQISSEDSTTGGADETLKTTQSNLSQCSTTDAATPEISLTGNPSQSNQNEYQPLRQNNVPSTGQTYPQSQISGNTYASSGSGNPSPNADAQQAVVQELGGEQLVGKNQQTVPTLSSTNTDGDYGIVGNGIRNGALVSDSVVTTAEPLPNPKGENSQYQGCGSTSGSPLKSFGNQQSSDSNLPYNSPIVDLEEDGDVTTGIAITSVSPSAEDSFGNNLNRNGGAVSNSGTMNSESDQGKGSNLEALIDIISGLSASTSQPGSSANNSHMSNLGGALGPLLESLSGVSALSTGSSGSGSQDGQESNLESLIDIISGLSSSTSQPGSSTNSSPLTNLGGALEPLLEALSGISSISTGSSGSGFQNGQGSGLEALASIIPGLSSSNSQQGSTDGESPLNNLGEVIGALVEALSGVSTLSNSGSAGGGSQDGQGSNLEALVDIISSLSSSTSGTGSSKNNSPLGNLAGALEPLLEALSGVSTLSNSGSAGSGPQDGQGSNLEALIDILSGLSSSTSQPGSSTNNTPLSNLGGALEPLLEALSGVSTLSNSGSAGSGSQDGQGSNLETLIDIISGLSSSTSETGSSKNNSPLGNLAGELEPLLKSLSGVSTLSNSGSAGSGSQDGQGSNLEALIDILSGLSSSTSQPGSSTNNTPLSNLGGALEPLLEALSGVSTLSNSGSAGSGSQDGQGSNLEALIDILSGLSSSTSQPGSSTNNTPLSNLGGALEPLLEALSGVSTLSNSGSAGSGSQDGQGSNLETLIDIISGLSSSTSETGSSKNNSPLGNLAGALEPLLKSLSGVSTLSNSGSAGSGSQDGQGSNLETLMDIISGLSSSTSETGSSMSTSPLGNLAGALEPLLEALSGVSTLSNSGSAGSGPEHGQGSNLEALMDIISGLSSSTSLLGSPDSGSSLGNLGSTAETLLETLSKLSSSNSSPNGQGSNIEALTEIISGLSTSMNPKPSSKSSLVGSIGDTTGSLLGTLSGVSGLSNSGLSPSLGTGLLGGNIIPGNGGSFNSLPESPVPNIDSIMRMVSDLPTSIVETIAQQTSSLTNRNALPTAANIPQNPIEFGTHLANSLLPNVPTLDKVGREQLNKGNLIAGLPLSPNSVNVNSYRNVASEPTGYVETQPSPSATESVDSNQSPLTAALTPNFGSSNPTLIGSVSSIFDSAAVVANSLSSAMSQIASQNQQAQIQPDSEYPESAPQLLNPSSVAGPQLSVTLPREKICSALNGEIILPGDTVTITINPHTALVGRVPDFVSPVPLRLIQKNNIQPVQPIANREWNISGEKCGDLLGRLSPSL</sequence>
<evidence type="ECO:0000313" key="2">
    <source>
        <dbReference type="Proteomes" id="UP001239111"/>
    </source>
</evidence>
<dbReference type="EMBL" id="CM056742">
    <property type="protein sequence ID" value="KAJ8678493.1"/>
    <property type="molecule type" value="Genomic_DNA"/>
</dbReference>
<reference evidence="1" key="1">
    <citation type="submission" date="2023-04" db="EMBL/GenBank/DDBJ databases">
        <title>A chromosome-level genome assembly of the parasitoid wasp Eretmocerus hayati.</title>
        <authorList>
            <person name="Zhong Y."/>
            <person name="Liu S."/>
            <person name="Liu Y."/>
        </authorList>
    </citation>
    <scope>NUCLEOTIDE SEQUENCE</scope>
    <source>
        <strain evidence="1">ZJU_SS_LIU_2023</strain>
    </source>
</reference>
<comment type="caution">
    <text evidence="1">The sequence shown here is derived from an EMBL/GenBank/DDBJ whole genome shotgun (WGS) entry which is preliminary data.</text>
</comment>
<gene>
    <name evidence="1" type="ORF">QAD02_014280</name>
</gene>
<dbReference type="Proteomes" id="UP001239111">
    <property type="component" value="Chromosome 2"/>
</dbReference>
<keyword evidence="2" id="KW-1185">Reference proteome</keyword>
<proteinExistence type="predicted"/>
<protein>
    <submittedName>
        <fullName evidence="1">Uncharacterized protein</fullName>
    </submittedName>
</protein>